<dbReference type="Proteomes" id="UP000825729">
    <property type="component" value="Unassembled WGS sequence"/>
</dbReference>
<sequence>MGSCLSKKSTEKKKSGSDGDAAASPSPDPNLGSREASPDAVGHEKKIIVTQEEQRREEIEVKKEVPVLETPSKKIEDDKVVEQSRGNRKGSSNLGYEGFCSGGGGSGSGSAPVRTSSCTKEELDAILIQCGRLSRSSSGKGGSCGENQTIRSHRFSGSKRSYDFDDDSPQQYNKAEEEDKAHATARLPRRRTPSRERDGGGGSSSQLKRSSSYGEEGTRSRRRASRSPGRRSETPTAADNNKRPTKIVSIPATAPLKRGISASAATSSASSSYLKRGGEAVVGGVRSNASPRSRSPATTTGRSAAANENSAPQPSLSRNSSRKTEHSPFRRNPMHEIDENALNHVIKLQQPAADLCYRSNTNKMPPANNITVVEEGLGAAISHIQLSQKTNERATQMQKQHRKSSPLRKKAGIREQLISCRAAEQEPEPEINQEAADTKRGQTDKDLDVSQETHNFQKLTRSRSSRRSRDLDLLINSSLLTENSGQLEPAGFTLPACVSKACSILEAVADLNASATSTRSSVLSYNGGKFFPEAGGAHNHHPEKTILDRFGEGKFSFGKKTNPFLESEVDVTGEDLTVPSLHKYVTGRDFRSDAMDEQESAGSNTFLFLEDDDDAGAVASREPGSIDSNDRWTSLSKAIEDLGLQTSSTKAKRNWGYNKDIGVQVLT</sequence>
<feature type="compositionally biased region" description="Basic and acidic residues" evidence="1">
    <location>
        <begin position="436"/>
        <end position="448"/>
    </location>
</feature>
<proteinExistence type="predicted"/>
<feature type="compositionally biased region" description="Basic residues" evidence="1">
    <location>
        <begin position="220"/>
        <end position="229"/>
    </location>
</feature>
<reference evidence="2 3" key="1">
    <citation type="submission" date="2021-07" db="EMBL/GenBank/DDBJ databases">
        <title>The Aristolochia fimbriata genome: insights into angiosperm evolution, floral development and chemical biosynthesis.</title>
        <authorList>
            <person name="Jiao Y."/>
        </authorList>
    </citation>
    <scope>NUCLEOTIDE SEQUENCE [LARGE SCALE GENOMIC DNA]</scope>
    <source>
        <strain evidence="2">IBCAS-2021</strain>
        <tissue evidence="2">Leaf</tissue>
    </source>
</reference>
<feature type="compositionally biased region" description="Basic and acidic residues" evidence="1">
    <location>
        <begin position="41"/>
        <end position="82"/>
    </location>
</feature>
<feature type="compositionally biased region" description="Basic and acidic residues" evidence="1">
    <location>
        <begin position="8"/>
        <end position="17"/>
    </location>
</feature>
<dbReference type="EMBL" id="JAINDJ010000008">
    <property type="protein sequence ID" value="KAG9439842.1"/>
    <property type="molecule type" value="Genomic_DNA"/>
</dbReference>
<feature type="compositionally biased region" description="Basic and acidic residues" evidence="1">
    <location>
        <begin position="322"/>
        <end position="333"/>
    </location>
</feature>
<accession>A0AAV7DXA2</accession>
<comment type="caution">
    <text evidence="2">The sequence shown here is derived from an EMBL/GenBank/DDBJ whole genome shotgun (WGS) entry which is preliminary data.</text>
</comment>
<dbReference type="AlphaFoldDB" id="A0AAV7DXA2"/>
<protein>
    <submittedName>
        <fullName evidence="2">Uncharacterized protein</fullName>
    </submittedName>
</protein>
<feature type="compositionally biased region" description="Polar residues" evidence="1">
    <location>
        <begin position="298"/>
        <end position="319"/>
    </location>
</feature>
<gene>
    <name evidence="2" type="ORF">H6P81_020007</name>
</gene>
<keyword evidence="3" id="KW-1185">Reference proteome</keyword>
<evidence type="ECO:0000313" key="2">
    <source>
        <dbReference type="EMBL" id="KAG9439842.1"/>
    </source>
</evidence>
<feature type="compositionally biased region" description="Basic residues" evidence="1">
    <location>
        <begin position="399"/>
        <end position="411"/>
    </location>
</feature>
<feature type="region of interest" description="Disordered" evidence="1">
    <location>
        <begin position="390"/>
        <end position="463"/>
    </location>
</feature>
<feature type="region of interest" description="Disordered" evidence="1">
    <location>
        <begin position="131"/>
        <end position="333"/>
    </location>
</feature>
<feature type="compositionally biased region" description="Low complexity" evidence="1">
    <location>
        <begin position="261"/>
        <end position="272"/>
    </location>
</feature>
<dbReference type="InterPro" id="IPR040412">
    <property type="entry name" value="At1g65710-like"/>
</dbReference>
<feature type="compositionally biased region" description="Low complexity" evidence="1">
    <location>
        <begin position="286"/>
        <end position="297"/>
    </location>
</feature>
<organism evidence="2 3">
    <name type="scientific">Aristolochia fimbriata</name>
    <name type="common">White veined hardy Dutchman's pipe vine</name>
    <dbReference type="NCBI Taxonomy" id="158543"/>
    <lineage>
        <taxon>Eukaryota</taxon>
        <taxon>Viridiplantae</taxon>
        <taxon>Streptophyta</taxon>
        <taxon>Embryophyta</taxon>
        <taxon>Tracheophyta</taxon>
        <taxon>Spermatophyta</taxon>
        <taxon>Magnoliopsida</taxon>
        <taxon>Magnoliidae</taxon>
        <taxon>Piperales</taxon>
        <taxon>Aristolochiaceae</taxon>
        <taxon>Aristolochia</taxon>
    </lineage>
</organism>
<evidence type="ECO:0000313" key="3">
    <source>
        <dbReference type="Proteomes" id="UP000825729"/>
    </source>
</evidence>
<evidence type="ECO:0000256" key="1">
    <source>
        <dbReference type="SAM" id="MobiDB-lite"/>
    </source>
</evidence>
<name>A0AAV7DXA2_ARIFI</name>
<dbReference type="PANTHER" id="PTHR34367:SF1">
    <property type="entry name" value="OS04G0528600 PROTEIN"/>
    <property type="match status" value="1"/>
</dbReference>
<feature type="region of interest" description="Disordered" evidence="1">
    <location>
        <begin position="1"/>
        <end position="118"/>
    </location>
</feature>
<feature type="compositionally biased region" description="Low complexity" evidence="1">
    <location>
        <begin position="204"/>
        <end position="214"/>
    </location>
</feature>
<dbReference type="PANTHER" id="PTHR34367">
    <property type="entry name" value="OS02G0734667 PROTEIN"/>
    <property type="match status" value="1"/>
</dbReference>